<dbReference type="InterPro" id="IPR001789">
    <property type="entry name" value="Sig_transdc_resp-reg_receiver"/>
</dbReference>
<dbReference type="Gene3D" id="3.40.50.2300">
    <property type="match status" value="1"/>
</dbReference>
<dbReference type="AlphaFoldDB" id="A0A158DE98"/>
<evidence type="ECO:0000313" key="2">
    <source>
        <dbReference type="EMBL" id="SAK92952.1"/>
    </source>
</evidence>
<evidence type="ECO:0000313" key="3">
    <source>
        <dbReference type="Proteomes" id="UP000054870"/>
    </source>
</evidence>
<dbReference type="Pfam" id="PF00072">
    <property type="entry name" value="Response_reg"/>
    <property type="match status" value="1"/>
</dbReference>
<feature type="domain" description="Response regulatory" evidence="1">
    <location>
        <begin position="5"/>
        <end position="97"/>
    </location>
</feature>
<name>A0A158DE98_9BURK</name>
<proteinExistence type="predicted"/>
<dbReference type="RefSeq" id="WP_061128228.1">
    <property type="nucleotide sequence ID" value="NZ_FCOF02000062.1"/>
</dbReference>
<dbReference type="OrthoDB" id="5520457at2"/>
<dbReference type="SUPFAM" id="SSF52172">
    <property type="entry name" value="CheY-like"/>
    <property type="match status" value="1"/>
</dbReference>
<comment type="caution">
    <text evidence="2">The sequence shown here is derived from an EMBL/GenBank/DDBJ whole genome shotgun (WGS) entry which is preliminary data.</text>
</comment>
<organism evidence="2 3">
    <name type="scientific">Caballeronia catudaia</name>
    <dbReference type="NCBI Taxonomy" id="1777136"/>
    <lineage>
        <taxon>Bacteria</taxon>
        <taxon>Pseudomonadati</taxon>
        <taxon>Pseudomonadota</taxon>
        <taxon>Betaproteobacteria</taxon>
        <taxon>Burkholderiales</taxon>
        <taxon>Burkholderiaceae</taxon>
        <taxon>Caballeronia</taxon>
    </lineage>
</organism>
<dbReference type="GO" id="GO:0000160">
    <property type="term" value="P:phosphorelay signal transduction system"/>
    <property type="evidence" value="ECO:0007669"/>
    <property type="project" value="InterPro"/>
</dbReference>
<accession>A0A158DE98</accession>
<keyword evidence="3" id="KW-1185">Reference proteome</keyword>
<dbReference type="EMBL" id="FCOF02000062">
    <property type="protein sequence ID" value="SAK92952.1"/>
    <property type="molecule type" value="Genomic_DNA"/>
</dbReference>
<reference evidence="2" key="1">
    <citation type="submission" date="2016-01" db="EMBL/GenBank/DDBJ databases">
        <authorList>
            <person name="Peeters C."/>
        </authorList>
    </citation>
    <scope>NUCLEOTIDE SEQUENCE [LARGE SCALE GENOMIC DNA]</scope>
    <source>
        <strain evidence="2">LMG 29318</strain>
    </source>
</reference>
<dbReference type="Proteomes" id="UP000054870">
    <property type="component" value="Unassembled WGS sequence"/>
</dbReference>
<gene>
    <name evidence="2" type="ORF">AWB75_06613</name>
</gene>
<sequence>MLTYVIEDSPAKAAAILQFLAGHYPDASAELFASFQSGLKQVESSTPQLIILDMTLPTFDRVPNGREGRARPLGGYDLLRKLRRRSLNCKVIVVTQLETFGEGEDKITFAEITSICQREFPGLFVGSVYFDQGSVNWQEQLASLIDNVRSGAC</sequence>
<evidence type="ECO:0000259" key="1">
    <source>
        <dbReference type="Pfam" id="PF00072"/>
    </source>
</evidence>
<dbReference type="InterPro" id="IPR011006">
    <property type="entry name" value="CheY-like_superfamily"/>
</dbReference>
<protein>
    <submittedName>
        <fullName evidence="2">Response regulator receiver domain protein</fullName>
    </submittedName>
</protein>